<feature type="non-terminal residue" evidence="1">
    <location>
        <position position="1"/>
    </location>
</feature>
<dbReference type="Proteomes" id="UP000327085">
    <property type="component" value="Chromosome 5"/>
</dbReference>
<evidence type="ECO:0008006" key="3">
    <source>
        <dbReference type="Google" id="ProtNLM"/>
    </source>
</evidence>
<name>A0A5E4EQ49_PRUDU</name>
<gene>
    <name evidence="1" type="ORF">ALMOND_2B035101</name>
</gene>
<organism evidence="1 2">
    <name type="scientific">Prunus dulcis</name>
    <name type="common">Almond</name>
    <name type="synonym">Amygdalus dulcis</name>
    <dbReference type="NCBI Taxonomy" id="3755"/>
    <lineage>
        <taxon>Eukaryota</taxon>
        <taxon>Viridiplantae</taxon>
        <taxon>Streptophyta</taxon>
        <taxon>Embryophyta</taxon>
        <taxon>Tracheophyta</taxon>
        <taxon>Spermatophyta</taxon>
        <taxon>Magnoliopsida</taxon>
        <taxon>eudicotyledons</taxon>
        <taxon>Gunneridae</taxon>
        <taxon>Pentapetalae</taxon>
        <taxon>rosids</taxon>
        <taxon>fabids</taxon>
        <taxon>Rosales</taxon>
        <taxon>Rosaceae</taxon>
        <taxon>Amygdaloideae</taxon>
        <taxon>Amygdaleae</taxon>
        <taxon>Prunus</taxon>
    </lineage>
</organism>
<dbReference type="EMBL" id="CABIKO010000023">
    <property type="protein sequence ID" value="VVA17220.1"/>
    <property type="molecule type" value="Genomic_DNA"/>
</dbReference>
<evidence type="ECO:0000313" key="2">
    <source>
        <dbReference type="Proteomes" id="UP000327085"/>
    </source>
</evidence>
<accession>A0A5E4EQ49</accession>
<reference evidence="2" key="1">
    <citation type="journal article" date="2020" name="Plant J.">
        <title>Transposons played a major role in the diversification between the closely related almond and peach genomes: results from the almond genome sequence.</title>
        <authorList>
            <person name="Alioto T."/>
            <person name="Alexiou K.G."/>
            <person name="Bardil A."/>
            <person name="Barteri F."/>
            <person name="Castanera R."/>
            <person name="Cruz F."/>
            <person name="Dhingra A."/>
            <person name="Duval H."/>
            <person name="Fernandez I Marti A."/>
            <person name="Frias L."/>
            <person name="Galan B."/>
            <person name="Garcia J.L."/>
            <person name="Howad W."/>
            <person name="Gomez-Garrido J."/>
            <person name="Gut M."/>
            <person name="Julca I."/>
            <person name="Morata J."/>
            <person name="Puigdomenech P."/>
            <person name="Ribeca P."/>
            <person name="Rubio Cabetas M.J."/>
            <person name="Vlasova A."/>
            <person name="Wirthensohn M."/>
            <person name="Garcia-Mas J."/>
            <person name="Gabaldon T."/>
            <person name="Casacuberta J.M."/>
            <person name="Arus P."/>
        </authorList>
    </citation>
    <scope>NUCLEOTIDE SEQUENCE [LARGE SCALE GENOMIC DNA]</scope>
    <source>
        <strain evidence="2">cv. Texas</strain>
    </source>
</reference>
<evidence type="ECO:0000313" key="1">
    <source>
        <dbReference type="EMBL" id="VVA17220.1"/>
    </source>
</evidence>
<dbReference type="InParanoid" id="A0A5E4EQ49"/>
<proteinExistence type="predicted"/>
<protein>
    <recommendedName>
        <fullName evidence="3">Reverse transcriptase Ty1/copia-type domain-containing protein</fullName>
    </recommendedName>
</protein>
<dbReference type="OMA" id="IAYSIHI"/>
<dbReference type="Gramene" id="VVA17220">
    <property type="protein sequence ID" value="VVA17220"/>
    <property type="gene ID" value="Prudul26B035101"/>
</dbReference>
<sequence length="122" mass="13773">NPSQLSTFIHALGIEYEVKDLRRLNYFLGIKVSHLKGSVHLTQNKYTLDLLRKSNLLDYKPVSTPMASRTSTSSTDGSPIADLTPYCQLMGAFQYLTITRPNIAYIVQLVSHFMSFPSYTHS</sequence>
<dbReference type="AlphaFoldDB" id="A0A5E4EQ49"/>